<sequence>MSDSNLERLDKKLADLGLVSTRSKAQQIIANGRVRVAGKIITKASYKVADEEIEIIDDVKEVGRGFHKLAGAFEHFNVDVKDKVVADVGASTGGFTQFCLGLGARKVFAIDVGHGQLDPSLISDERVVNLEGTNIRELNGLEEKVDLCVADLSFISLNLIWNNLVAISKDNAEMILLFKPQFEVGREGIGKKGLVKGREYVIRALEEMKIQCEAIGLKIKGIKPCVIKGRKSGNQEYFLYLDKSSSESLTLEELIKEVGE</sequence>
<dbReference type="PROSITE" id="PS50889">
    <property type="entry name" value="S4"/>
    <property type="match status" value="1"/>
</dbReference>
<evidence type="ECO:0000313" key="6">
    <source>
        <dbReference type="Proteomes" id="UP000443582"/>
    </source>
</evidence>
<comment type="similarity">
    <text evidence="2">Belongs to the TlyA family.</text>
</comment>
<keyword evidence="5" id="KW-0808">Transferase</keyword>
<dbReference type="Pfam" id="PF01479">
    <property type="entry name" value="S4"/>
    <property type="match status" value="1"/>
</dbReference>
<dbReference type="CDD" id="cd00165">
    <property type="entry name" value="S4"/>
    <property type="match status" value="1"/>
</dbReference>
<organism evidence="5 6">
    <name type="scientific">Halobacteriovorax vibrionivorans</name>
    <dbReference type="NCBI Taxonomy" id="2152716"/>
    <lineage>
        <taxon>Bacteria</taxon>
        <taxon>Pseudomonadati</taxon>
        <taxon>Bdellovibrionota</taxon>
        <taxon>Bacteriovoracia</taxon>
        <taxon>Bacteriovoracales</taxon>
        <taxon>Halobacteriovoraceae</taxon>
        <taxon>Halobacteriovorax</taxon>
    </lineage>
</organism>
<dbReference type="Proteomes" id="UP000443582">
    <property type="component" value="Unassembled WGS sequence"/>
</dbReference>
<dbReference type="SUPFAM" id="SSF53335">
    <property type="entry name" value="S-adenosyl-L-methionine-dependent methyltransferases"/>
    <property type="match status" value="1"/>
</dbReference>
<dbReference type="PANTHER" id="PTHR32319">
    <property type="entry name" value="BACTERIAL HEMOLYSIN-LIKE PROTEIN"/>
    <property type="match status" value="1"/>
</dbReference>
<evidence type="ECO:0000256" key="2">
    <source>
        <dbReference type="ARBA" id="ARBA00029460"/>
    </source>
</evidence>
<proteinExistence type="inferred from homology"/>
<dbReference type="InterPro" id="IPR047048">
    <property type="entry name" value="TlyA"/>
</dbReference>
<dbReference type="InterPro" id="IPR002877">
    <property type="entry name" value="RNA_MeTrfase_FtsJ_dom"/>
</dbReference>
<dbReference type="InterPro" id="IPR004538">
    <property type="entry name" value="Hemolysin_A/TlyA"/>
</dbReference>
<dbReference type="GO" id="GO:0008168">
    <property type="term" value="F:methyltransferase activity"/>
    <property type="evidence" value="ECO:0007669"/>
    <property type="project" value="UniProtKB-KW"/>
</dbReference>
<dbReference type="EMBL" id="QDKL01000001">
    <property type="protein sequence ID" value="RZF22802.1"/>
    <property type="molecule type" value="Genomic_DNA"/>
</dbReference>
<evidence type="ECO:0000313" key="5">
    <source>
        <dbReference type="EMBL" id="RZF22802.1"/>
    </source>
</evidence>
<comment type="caution">
    <text evidence="5">The sequence shown here is derived from an EMBL/GenBank/DDBJ whole genome shotgun (WGS) entry which is preliminary data.</text>
</comment>
<gene>
    <name evidence="5" type="ORF">DAY19_03245</name>
</gene>
<dbReference type="InterPro" id="IPR036986">
    <property type="entry name" value="S4_RNA-bd_sf"/>
</dbReference>
<dbReference type="GO" id="GO:0032259">
    <property type="term" value="P:methylation"/>
    <property type="evidence" value="ECO:0007669"/>
    <property type="project" value="UniProtKB-KW"/>
</dbReference>
<evidence type="ECO:0000259" key="4">
    <source>
        <dbReference type="SMART" id="SM00363"/>
    </source>
</evidence>
<keyword evidence="5" id="KW-0489">Methyltransferase</keyword>
<name>A0ABY0IIM8_9BACT</name>
<dbReference type="SUPFAM" id="SSF55174">
    <property type="entry name" value="Alpha-L RNA-binding motif"/>
    <property type="match status" value="1"/>
</dbReference>
<dbReference type="Pfam" id="PF01728">
    <property type="entry name" value="FtsJ"/>
    <property type="match status" value="1"/>
</dbReference>
<keyword evidence="1 3" id="KW-0694">RNA-binding</keyword>
<feature type="domain" description="RNA-binding S4" evidence="4">
    <location>
        <begin position="7"/>
        <end position="70"/>
    </location>
</feature>
<dbReference type="RefSeq" id="WP_114705748.1">
    <property type="nucleotide sequence ID" value="NZ_QDKL01000001.1"/>
</dbReference>
<dbReference type="PIRSF" id="PIRSF005578">
    <property type="entry name" value="TlyA"/>
    <property type="match status" value="1"/>
</dbReference>
<dbReference type="InterPro" id="IPR029063">
    <property type="entry name" value="SAM-dependent_MTases_sf"/>
</dbReference>
<accession>A0ABY0IIM8</accession>
<evidence type="ECO:0000256" key="3">
    <source>
        <dbReference type="PROSITE-ProRule" id="PRU00182"/>
    </source>
</evidence>
<reference evidence="6" key="1">
    <citation type="journal article" date="2019" name="Int. J. Syst. Evol. Microbiol.">
        <title>Halobacteriovorax valvorus sp. nov., a novel prokaryotic predator isolated from coastal seawater of China.</title>
        <authorList>
            <person name="Chen M.-X."/>
        </authorList>
    </citation>
    <scope>NUCLEOTIDE SEQUENCE [LARGE SCALE GENOMIC DNA]</scope>
    <source>
        <strain evidence="6">BL9</strain>
    </source>
</reference>
<dbReference type="Gene3D" id="3.10.290.10">
    <property type="entry name" value="RNA-binding S4 domain"/>
    <property type="match status" value="1"/>
</dbReference>
<evidence type="ECO:0000256" key="1">
    <source>
        <dbReference type="ARBA" id="ARBA00022884"/>
    </source>
</evidence>
<dbReference type="NCBIfam" id="TIGR00478">
    <property type="entry name" value="tly"/>
    <property type="match status" value="1"/>
</dbReference>
<keyword evidence="6" id="KW-1185">Reference proteome</keyword>
<dbReference type="InterPro" id="IPR002942">
    <property type="entry name" value="S4_RNA-bd"/>
</dbReference>
<dbReference type="Gene3D" id="3.40.50.150">
    <property type="entry name" value="Vaccinia Virus protein VP39"/>
    <property type="match status" value="1"/>
</dbReference>
<dbReference type="PANTHER" id="PTHR32319:SF0">
    <property type="entry name" value="BACTERIAL HEMOLYSIN-LIKE PROTEIN"/>
    <property type="match status" value="1"/>
</dbReference>
<protein>
    <submittedName>
        <fullName evidence="5">TlyA family RNA methyltransferase</fullName>
    </submittedName>
</protein>
<dbReference type="SMART" id="SM00363">
    <property type="entry name" value="S4"/>
    <property type="match status" value="1"/>
</dbReference>